<organism evidence="1">
    <name type="scientific">mine drainage metagenome</name>
    <dbReference type="NCBI Taxonomy" id="410659"/>
    <lineage>
        <taxon>unclassified sequences</taxon>
        <taxon>metagenomes</taxon>
        <taxon>ecological metagenomes</taxon>
    </lineage>
</organism>
<name>E6QN52_9ZZZZ</name>
<dbReference type="EMBL" id="CABQ01000247">
    <property type="protein sequence ID" value="CBI08673.1"/>
    <property type="molecule type" value="Genomic_DNA"/>
</dbReference>
<reference evidence="1" key="1">
    <citation type="submission" date="2009-10" db="EMBL/GenBank/DDBJ databases">
        <title>Diversity of trophic interactions inside an arsenic-rich microbial ecosystem.</title>
        <authorList>
            <person name="Bertin P.N."/>
            <person name="Heinrich-Salmeron A."/>
            <person name="Pelletier E."/>
            <person name="Goulhen-Chollet F."/>
            <person name="Arsene-Ploetze F."/>
            <person name="Gallien S."/>
            <person name="Calteau A."/>
            <person name="Vallenet D."/>
            <person name="Casiot C."/>
            <person name="Chane-Woon-Ming B."/>
            <person name="Giloteaux L."/>
            <person name="Barakat M."/>
            <person name="Bonnefoy V."/>
            <person name="Bruneel O."/>
            <person name="Chandler M."/>
            <person name="Cleiss J."/>
            <person name="Duran R."/>
            <person name="Elbaz-Poulichet F."/>
            <person name="Fonknechten N."/>
            <person name="Lauga B."/>
            <person name="Mornico D."/>
            <person name="Ortet P."/>
            <person name="Schaeffer C."/>
            <person name="Siguier P."/>
            <person name="Alexander Thil Smith A."/>
            <person name="Van Dorsselaer A."/>
            <person name="Weissenbach J."/>
            <person name="Medigue C."/>
            <person name="Le Paslier D."/>
        </authorList>
    </citation>
    <scope>NUCLEOTIDE SEQUENCE</scope>
</reference>
<sequence length="57" mass="6309">MVETILKGKKKNLPCAVHLQSEYDIEGHYIGVQHNNSTYRLRKITIPGGMTGGVAKL</sequence>
<evidence type="ECO:0000313" key="1">
    <source>
        <dbReference type="EMBL" id="CBI08673.1"/>
    </source>
</evidence>
<dbReference type="AlphaFoldDB" id="E6QN52"/>
<gene>
    <name evidence="1" type="ORF">CARN6_2161</name>
</gene>
<comment type="caution">
    <text evidence="1">The sequence shown here is derived from an EMBL/GenBank/DDBJ whole genome shotgun (WGS) entry which is preliminary data.</text>
</comment>
<protein>
    <submittedName>
        <fullName evidence="1">Uncharacterized protein</fullName>
    </submittedName>
</protein>
<proteinExistence type="predicted"/>
<accession>E6QN52</accession>